<comment type="similarity">
    <text evidence="2">Belongs to the paxM FAD-dependent monooxygenase family.</text>
</comment>
<proteinExistence type="inferred from homology"/>
<keyword evidence="6" id="KW-0503">Monooxygenase</keyword>
<dbReference type="SUPFAM" id="SSF51905">
    <property type="entry name" value="FAD/NAD(P)-binding domain"/>
    <property type="match status" value="1"/>
</dbReference>
<feature type="transmembrane region" description="Helical" evidence="7">
    <location>
        <begin position="515"/>
        <end position="540"/>
    </location>
</feature>
<evidence type="ECO:0000313" key="9">
    <source>
        <dbReference type="EMBL" id="KDN69092.1"/>
    </source>
</evidence>
<dbReference type="Gene3D" id="3.50.50.60">
    <property type="entry name" value="FAD/NAD(P)-binding domain"/>
    <property type="match status" value="2"/>
</dbReference>
<keyword evidence="10" id="KW-1185">Reference proteome</keyword>
<dbReference type="InterPro" id="IPR050562">
    <property type="entry name" value="FAD_mOase_fung"/>
</dbReference>
<keyword evidence="4" id="KW-0274">FAD</keyword>
<dbReference type="Proteomes" id="UP000027238">
    <property type="component" value="Unassembled WGS sequence"/>
</dbReference>
<dbReference type="GO" id="GO:0004497">
    <property type="term" value="F:monooxygenase activity"/>
    <property type="evidence" value="ECO:0007669"/>
    <property type="project" value="UniProtKB-KW"/>
</dbReference>
<dbReference type="PANTHER" id="PTHR47356:SF2">
    <property type="entry name" value="FAD-BINDING DOMAIN-CONTAINING PROTEIN-RELATED"/>
    <property type="match status" value="1"/>
</dbReference>
<comment type="cofactor">
    <cofactor evidence="1">
        <name>FAD</name>
        <dbReference type="ChEBI" id="CHEBI:57692"/>
    </cofactor>
</comment>
<dbReference type="InterPro" id="IPR036188">
    <property type="entry name" value="FAD/NAD-bd_sf"/>
</dbReference>
<protein>
    <submittedName>
        <fullName evidence="9">Putative FAD binding domain-containing protein</fullName>
    </submittedName>
</protein>
<sequence length="551" mass="60236">MGARKPFKVVIVGGGVAGLTLANMLQKFDIDFVVLESHGEVAPAVGASVGLLPNGLRILDQIGCFEPILAMRQESLLYANLRDTSGKKRRDQSSIFGDGQSALVLSGPENRVYWFIFVRLPEVKHGRSIPKYTKEDDEAFAKEYADVYVNDEIKFRDIYKKKINSTLTPLHEMVYKTWFYRRVILLGDSAHKGGNGAMESAAELINALIQARDTHHGLENLQEEDFLRIFARVQSVRNKRAQSLVESSHQRQALMASENRLKTALATTMMTLVPAANLFLPNSSAPLVGSSKINRLPVPFRPRAIPFEDERPAVPVKPETSKTIRQIYAGAMLASSILAAVTTPACPASDLWQHVAPILMYTIEGHRAGNGSPILATPSVMAIGLHRLGINRVIPSYALLHLSRGGKSKRRPDAEETDESLDRYKTHDMPYLRATYLCAFTVQAVAHVASGAPFLTSQTLLGALTDAVTSPSAFLGSLASLSSGASLACGVWVLQNLYAIWDMRRAGYIKTFSALKAAVGVALGQVLVGPGATWAGLWYWRDEVFAGSMIK</sequence>
<evidence type="ECO:0000259" key="8">
    <source>
        <dbReference type="Pfam" id="PF01494"/>
    </source>
</evidence>
<evidence type="ECO:0000256" key="3">
    <source>
        <dbReference type="ARBA" id="ARBA00022630"/>
    </source>
</evidence>
<evidence type="ECO:0000313" key="10">
    <source>
        <dbReference type="Proteomes" id="UP000027238"/>
    </source>
</evidence>
<keyword evidence="7" id="KW-0812">Transmembrane</keyword>
<feature type="domain" description="FAD-binding" evidence="8">
    <location>
        <begin position="8"/>
        <end position="76"/>
    </location>
</feature>
<dbReference type="HOGENOM" id="CLU_009665_12_0_1"/>
<dbReference type="eggNOG" id="KOG2614">
    <property type="taxonomic scope" value="Eukaryota"/>
</dbReference>
<dbReference type="AlphaFoldDB" id="A0A066XJK9"/>
<evidence type="ECO:0000256" key="7">
    <source>
        <dbReference type="SAM" id="Phobius"/>
    </source>
</evidence>
<feature type="transmembrane region" description="Helical" evidence="7">
    <location>
        <begin position="474"/>
        <end position="494"/>
    </location>
</feature>
<dbReference type="PANTHER" id="PTHR47356">
    <property type="entry name" value="FAD-DEPENDENT MONOOXYGENASE ASQG-RELATED"/>
    <property type="match status" value="1"/>
</dbReference>
<dbReference type="EMBL" id="JMSE01000562">
    <property type="protein sequence ID" value="KDN69092.1"/>
    <property type="molecule type" value="Genomic_DNA"/>
</dbReference>
<reference evidence="10" key="1">
    <citation type="journal article" date="2014" name="Genome Announc.">
        <title>Draft genome sequence of Colletotrichum sublineola, a destructive pathogen of cultivated sorghum.</title>
        <authorList>
            <person name="Baroncelli R."/>
            <person name="Sanz-Martin J.M."/>
            <person name="Rech G.E."/>
            <person name="Sukno S.A."/>
            <person name="Thon M.R."/>
        </authorList>
    </citation>
    <scope>NUCLEOTIDE SEQUENCE [LARGE SCALE GENOMIC DNA]</scope>
    <source>
        <strain evidence="10">TX430BB</strain>
    </source>
</reference>
<keyword evidence="7" id="KW-0472">Membrane</keyword>
<dbReference type="InterPro" id="IPR002938">
    <property type="entry name" value="FAD-bd"/>
</dbReference>
<dbReference type="STRING" id="1173701.A0A066XJK9"/>
<name>A0A066XJK9_COLSU</name>
<evidence type="ECO:0000256" key="1">
    <source>
        <dbReference type="ARBA" id="ARBA00001974"/>
    </source>
</evidence>
<gene>
    <name evidence="9" type="ORF">CSUB01_09429</name>
</gene>
<keyword evidence="7" id="KW-1133">Transmembrane helix</keyword>
<organism evidence="9 10">
    <name type="scientific">Colletotrichum sublineola</name>
    <name type="common">Sorghum anthracnose fungus</name>
    <dbReference type="NCBI Taxonomy" id="1173701"/>
    <lineage>
        <taxon>Eukaryota</taxon>
        <taxon>Fungi</taxon>
        <taxon>Dikarya</taxon>
        <taxon>Ascomycota</taxon>
        <taxon>Pezizomycotina</taxon>
        <taxon>Sordariomycetes</taxon>
        <taxon>Hypocreomycetidae</taxon>
        <taxon>Glomerellales</taxon>
        <taxon>Glomerellaceae</taxon>
        <taxon>Colletotrichum</taxon>
        <taxon>Colletotrichum graminicola species complex</taxon>
    </lineage>
</organism>
<evidence type="ECO:0000256" key="4">
    <source>
        <dbReference type="ARBA" id="ARBA00022827"/>
    </source>
</evidence>
<dbReference type="OrthoDB" id="16820at2759"/>
<dbReference type="GO" id="GO:0071949">
    <property type="term" value="F:FAD binding"/>
    <property type="evidence" value="ECO:0007669"/>
    <property type="project" value="InterPro"/>
</dbReference>
<comment type="caution">
    <text evidence="9">The sequence shown here is derived from an EMBL/GenBank/DDBJ whole genome shotgun (WGS) entry which is preliminary data.</text>
</comment>
<accession>A0A066XJK9</accession>
<evidence type="ECO:0000256" key="2">
    <source>
        <dbReference type="ARBA" id="ARBA00007992"/>
    </source>
</evidence>
<keyword evidence="5" id="KW-0560">Oxidoreductase</keyword>
<evidence type="ECO:0000256" key="6">
    <source>
        <dbReference type="ARBA" id="ARBA00023033"/>
    </source>
</evidence>
<dbReference type="Pfam" id="PF01494">
    <property type="entry name" value="FAD_binding_3"/>
    <property type="match status" value="1"/>
</dbReference>
<evidence type="ECO:0000256" key="5">
    <source>
        <dbReference type="ARBA" id="ARBA00023002"/>
    </source>
</evidence>
<keyword evidence="3" id="KW-0285">Flavoprotein</keyword>